<sequence length="314" mass="35474">MSIAGLTGQTTSESYTDLSALNKIKSLGREDNPQAIVEVAKQFESFFIREMLKEMRKTVDVLASDNPLNSNELQFHQQMYDQQLSLELSSNGGIGLAKVLEQQLTQQFNLGNNHSESNTEIAPLNADQKETHFDKLIEPLTDKSTPVENTNINDTNTNDRLSFDSKLDFIRALKPIAEKAAQDLNLPANVLLAQAALETGWGKFINSLGDRSSFNLFNIKSDARWSGDSVQVNTLEYRDGVARKENASFRVYDNFEQSFQDYIEFIRSNPRYDSAVKVAHSPEQYLQELQKSGYATDPKYAEKIINILQQPEFN</sequence>
<keyword evidence="8 13" id="KW-0378">Hydrolase</keyword>
<dbReference type="PRINTS" id="PR01002">
    <property type="entry name" value="FLGFLGJ"/>
</dbReference>
<comment type="caution">
    <text evidence="13">The sequence shown here is derived from an EMBL/GenBank/DDBJ whole genome shotgun (WGS) entry which is preliminary data.</text>
</comment>
<dbReference type="InterPro" id="IPR051056">
    <property type="entry name" value="Glycosyl_Hydrolase_73"/>
</dbReference>
<keyword evidence="13" id="KW-0966">Cell projection</keyword>
<keyword evidence="6" id="KW-0574">Periplasm</keyword>
<dbReference type="Pfam" id="PF10135">
    <property type="entry name" value="Rod-binding"/>
    <property type="match status" value="1"/>
</dbReference>
<evidence type="ECO:0000256" key="7">
    <source>
        <dbReference type="ARBA" id="ARBA00022795"/>
    </source>
</evidence>
<keyword evidence="14" id="KW-1185">Reference proteome</keyword>
<dbReference type="GO" id="GO:0016787">
    <property type="term" value="F:hydrolase activity"/>
    <property type="evidence" value="ECO:0007669"/>
    <property type="project" value="UniProtKB-KW"/>
</dbReference>
<dbReference type="Pfam" id="PF01832">
    <property type="entry name" value="Glucosaminidase"/>
    <property type="match status" value="1"/>
</dbReference>
<evidence type="ECO:0000256" key="5">
    <source>
        <dbReference type="ARBA" id="ARBA00013433"/>
    </source>
</evidence>
<comment type="subcellular location">
    <subcellularLocation>
        <location evidence="2">Periplasm</location>
    </subcellularLocation>
</comment>
<dbReference type="InterPro" id="IPR002901">
    <property type="entry name" value="MGlyc_endo_b_GlcNAc-like_dom"/>
</dbReference>
<evidence type="ECO:0000313" key="14">
    <source>
        <dbReference type="Proteomes" id="UP001465153"/>
    </source>
</evidence>
<comment type="function">
    <text evidence="1">Flagellum-specific muramidase which hydrolyzes the peptidoglycan layer to assemble the rod structure in the periplasmic space.</text>
</comment>
<accession>A0ABQ0AE44</accession>
<evidence type="ECO:0000256" key="1">
    <source>
        <dbReference type="ARBA" id="ARBA00002954"/>
    </source>
</evidence>
<dbReference type="InterPro" id="IPR019301">
    <property type="entry name" value="Flagellar_prot_FlgJ_N"/>
</dbReference>
<evidence type="ECO:0000256" key="8">
    <source>
        <dbReference type="ARBA" id="ARBA00022801"/>
    </source>
</evidence>
<dbReference type="SMART" id="SM00047">
    <property type="entry name" value="LYZ2"/>
    <property type="match status" value="1"/>
</dbReference>
<evidence type="ECO:0000256" key="3">
    <source>
        <dbReference type="ARBA" id="ARBA00006880"/>
    </source>
</evidence>
<evidence type="ECO:0000256" key="10">
    <source>
        <dbReference type="ARBA" id="ARBA00023316"/>
    </source>
</evidence>
<name>A0ABQ0AE44_9GAMM</name>
<protein>
    <recommendedName>
        <fullName evidence="5">Peptidoglycan hydrolase FlgJ</fullName>
    </recommendedName>
    <alternativeName>
        <fullName evidence="11">Muramidase FlgJ</fullName>
    </alternativeName>
</protein>
<evidence type="ECO:0000313" key="13">
    <source>
        <dbReference type="EMBL" id="GAA6169906.1"/>
    </source>
</evidence>
<dbReference type="Gene3D" id="1.10.530.10">
    <property type="match status" value="1"/>
</dbReference>
<dbReference type="PANTHER" id="PTHR33308">
    <property type="entry name" value="PEPTIDOGLYCAN HYDROLASE FLGJ"/>
    <property type="match status" value="1"/>
</dbReference>
<comment type="similarity">
    <text evidence="4">In the C-terminal section; belongs to the glycosyl hydrolase 73 family.</text>
</comment>
<dbReference type="NCBIfam" id="TIGR02541">
    <property type="entry name" value="flagell_FlgJ"/>
    <property type="match status" value="1"/>
</dbReference>
<gene>
    <name evidence="13" type="primary">flgJ</name>
    <name evidence="13" type="ORF">NBRC116591_37180</name>
</gene>
<dbReference type="RefSeq" id="WP_353304298.1">
    <property type="nucleotide sequence ID" value="NZ_BAABWN010000016.1"/>
</dbReference>
<evidence type="ECO:0000256" key="9">
    <source>
        <dbReference type="ARBA" id="ARBA00023295"/>
    </source>
</evidence>
<dbReference type="Gene3D" id="2.10.70.40">
    <property type="entry name" value="peptidoglycan hydrolase"/>
    <property type="match status" value="1"/>
</dbReference>
<keyword evidence="13" id="KW-0969">Cilium</keyword>
<keyword evidence="7" id="KW-1005">Bacterial flagellum biogenesis</keyword>
<keyword evidence="10" id="KW-0961">Cell wall biogenesis/degradation</keyword>
<organism evidence="13 14">
    <name type="scientific">Sessilibacter corallicola</name>
    <dbReference type="NCBI Taxonomy" id="2904075"/>
    <lineage>
        <taxon>Bacteria</taxon>
        <taxon>Pseudomonadati</taxon>
        <taxon>Pseudomonadota</taxon>
        <taxon>Gammaproteobacteria</taxon>
        <taxon>Cellvibrionales</taxon>
        <taxon>Cellvibrionaceae</taxon>
        <taxon>Sessilibacter</taxon>
    </lineage>
</organism>
<reference evidence="13 14" key="1">
    <citation type="submission" date="2024-04" db="EMBL/GenBank/DDBJ databases">
        <title>Draft genome sequence of Sessilibacter corallicola NBRC 116591.</title>
        <authorList>
            <person name="Miyakawa T."/>
            <person name="Kusuya Y."/>
            <person name="Miura T."/>
        </authorList>
    </citation>
    <scope>NUCLEOTIDE SEQUENCE [LARGE SCALE GENOMIC DNA]</scope>
    <source>
        <strain evidence="13 14">KU-00831-HH</strain>
    </source>
</reference>
<feature type="domain" description="Mannosyl-glycoprotein endo-beta-N-acetylglucosamidase-like" evidence="12">
    <location>
        <begin position="154"/>
        <end position="314"/>
    </location>
</feature>
<comment type="similarity">
    <text evidence="3">In the N-terminal section; belongs to the FlgJ family.</text>
</comment>
<keyword evidence="9" id="KW-0326">Glycosidase</keyword>
<proteinExistence type="inferred from homology"/>
<dbReference type="Proteomes" id="UP001465153">
    <property type="component" value="Unassembled WGS sequence"/>
</dbReference>
<evidence type="ECO:0000256" key="2">
    <source>
        <dbReference type="ARBA" id="ARBA00004418"/>
    </source>
</evidence>
<dbReference type="EMBL" id="BAABWN010000016">
    <property type="protein sequence ID" value="GAA6169906.1"/>
    <property type="molecule type" value="Genomic_DNA"/>
</dbReference>
<dbReference type="PANTHER" id="PTHR33308:SF9">
    <property type="entry name" value="PEPTIDOGLYCAN HYDROLASE FLGJ"/>
    <property type="match status" value="1"/>
</dbReference>
<evidence type="ECO:0000256" key="4">
    <source>
        <dbReference type="ARBA" id="ARBA00007974"/>
    </source>
</evidence>
<keyword evidence="13" id="KW-0282">Flagellum</keyword>
<evidence type="ECO:0000256" key="11">
    <source>
        <dbReference type="ARBA" id="ARBA00030835"/>
    </source>
</evidence>
<dbReference type="InterPro" id="IPR013377">
    <property type="entry name" value="FlgJ"/>
</dbReference>
<evidence type="ECO:0000256" key="6">
    <source>
        <dbReference type="ARBA" id="ARBA00022764"/>
    </source>
</evidence>
<evidence type="ECO:0000259" key="12">
    <source>
        <dbReference type="SMART" id="SM00047"/>
    </source>
</evidence>